<evidence type="ECO:0000313" key="2">
    <source>
        <dbReference type="EMBL" id="GIY06910.1"/>
    </source>
</evidence>
<accession>A0AAV4QCT0</accession>
<keyword evidence="3" id="KW-1185">Reference proteome</keyword>
<protein>
    <submittedName>
        <fullName evidence="2">Uncharacterized protein</fullName>
    </submittedName>
</protein>
<gene>
    <name evidence="2" type="ORF">CEXT_60201</name>
</gene>
<proteinExistence type="predicted"/>
<reference evidence="2 3" key="1">
    <citation type="submission" date="2021-06" db="EMBL/GenBank/DDBJ databases">
        <title>Caerostris extrusa draft genome.</title>
        <authorList>
            <person name="Kono N."/>
            <person name="Arakawa K."/>
        </authorList>
    </citation>
    <scope>NUCLEOTIDE SEQUENCE [LARGE SCALE GENOMIC DNA]</scope>
</reference>
<dbReference type="Proteomes" id="UP001054945">
    <property type="component" value="Unassembled WGS sequence"/>
</dbReference>
<dbReference type="AlphaFoldDB" id="A0AAV4QCT0"/>
<comment type="caution">
    <text evidence="2">The sequence shown here is derived from an EMBL/GenBank/DDBJ whole genome shotgun (WGS) entry which is preliminary data.</text>
</comment>
<feature type="region of interest" description="Disordered" evidence="1">
    <location>
        <begin position="1"/>
        <end position="66"/>
    </location>
</feature>
<organism evidence="2 3">
    <name type="scientific">Caerostris extrusa</name>
    <name type="common">Bark spider</name>
    <name type="synonym">Caerostris bankana</name>
    <dbReference type="NCBI Taxonomy" id="172846"/>
    <lineage>
        <taxon>Eukaryota</taxon>
        <taxon>Metazoa</taxon>
        <taxon>Ecdysozoa</taxon>
        <taxon>Arthropoda</taxon>
        <taxon>Chelicerata</taxon>
        <taxon>Arachnida</taxon>
        <taxon>Araneae</taxon>
        <taxon>Araneomorphae</taxon>
        <taxon>Entelegynae</taxon>
        <taxon>Araneoidea</taxon>
        <taxon>Araneidae</taxon>
        <taxon>Caerostris</taxon>
    </lineage>
</organism>
<evidence type="ECO:0000313" key="3">
    <source>
        <dbReference type="Proteomes" id="UP001054945"/>
    </source>
</evidence>
<dbReference type="EMBL" id="BPLR01006016">
    <property type="protein sequence ID" value="GIY06910.1"/>
    <property type="molecule type" value="Genomic_DNA"/>
</dbReference>
<name>A0AAV4QCT0_CAEEX</name>
<sequence length="66" mass="7363">MQKMVSVKNPAPPLGPGTGQMEANLACRGETNSRSQIAKEKPRTTTHIVTKHRRKVSSLYLQMKSR</sequence>
<evidence type="ECO:0000256" key="1">
    <source>
        <dbReference type="SAM" id="MobiDB-lite"/>
    </source>
</evidence>